<protein>
    <submittedName>
        <fullName evidence="1">Uncharacterized protein</fullName>
    </submittedName>
</protein>
<evidence type="ECO:0000313" key="1">
    <source>
        <dbReference type="EMBL" id="SPC33589.1"/>
    </source>
</evidence>
<dbReference type="Proteomes" id="UP000236248">
    <property type="component" value="Chromosome NCAV"/>
</dbReference>
<dbReference type="EMBL" id="LT981265">
    <property type="protein sequence ID" value="SPC33589.1"/>
    <property type="molecule type" value="Genomic_DNA"/>
</dbReference>
<organism evidence="1 2">
    <name type="scientific">Candidatus Nitrosocaldus cavascurensis</name>
    <dbReference type="NCBI Taxonomy" id="2058097"/>
    <lineage>
        <taxon>Archaea</taxon>
        <taxon>Nitrososphaerota</taxon>
        <taxon>Nitrososphaeria</taxon>
        <taxon>Candidatus Nitrosocaldales</taxon>
        <taxon>Candidatus Nitrosocaldaceae</taxon>
        <taxon>Candidatus Nitrosocaldus</taxon>
    </lineage>
</organism>
<gene>
    <name evidence="1" type="ORF">NCAV_0395</name>
</gene>
<name>A0A2K5APQ2_9ARCH</name>
<sequence length="158" mass="17942">MTSPSLPLLLLYDDRCNYCTRFAFLVYRLAKMGDGMMLIGLNSIEGYRIKSLLYEHCNDPDGMFWLLYFNPDCIKAYGGRAALFRLVIELIKSAFGIVRRGKEGNVGMYYTNNNKVCIMNDAESNAHLCIASNRCNLISRLISLLVKGENVTIAYEQK</sequence>
<reference evidence="2" key="1">
    <citation type="submission" date="2018-01" db="EMBL/GenBank/DDBJ databases">
        <authorList>
            <person name="Kerou L M."/>
        </authorList>
    </citation>
    <scope>NUCLEOTIDE SEQUENCE [LARGE SCALE GENOMIC DNA]</scope>
    <source>
        <strain evidence="2">SCU2</strain>
    </source>
</reference>
<keyword evidence="2" id="KW-1185">Reference proteome</keyword>
<proteinExistence type="predicted"/>
<dbReference type="AlphaFoldDB" id="A0A2K5APQ2"/>
<dbReference type="GeneID" id="41594493"/>
<dbReference type="RefSeq" id="WP_103287578.1">
    <property type="nucleotide sequence ID" value="NZ_LT981265.1"/>
</dbReference>
<accession>A0A2K5APQ2</accession>
<evidence type="ECO:0000313" key="2">
    <source>
        <dbReference type="Proteomes" id="UP000236248"/>
    </source>
</evidence>
<dbReference type="KEGG" id="ncv:NCAV_0395"/>